<dbReference type="InterPro" id="IPR000340">
    <property type="entry name" value="Dual-sp_phosphatase_cat-dom"/>
</dbReference>
<protein>
    <submittedName>
        <fullName evidence="7">Dual specificity protein phosphatase family protein</fullName>
    </submittedName>
</protein>
<accession>A0A8X8GLR8</accession>
<keyword evidence="2" id="KW-0378">Hydrolase</keyword>
<evidence type="ECO:0000256" key="3">
    <source>
        <dbReference type="ARBA" id="ARBA00022912"/>
    </source>
</evidence>
<dbReference type="PROSITE" id="PS50054">
    <property type="entry name" value="TYR_PHOSPHATASE_DUAL"/>
    <property type="match status" value="1"/>
</dbReference>
<comment type="similarity">
    <text evidence="1">Belongs to the protein-tyrosine phosphatase family.</text>
</comment>
<dbReference type="PANTHER" id="PTHR31126">
    <property type="entry name" value="TYROSINE-PROTEIN PHOSPHATASE"/>
    <property type="match status" value="1"/>
</dbReference>
<organism evidence="7 8">
    <name type="scientific">Acinetobacter guillouiae</name>
    <name type="common">Acinetobacter genomosp. 11</name>
    <dbReference type="NCBI Taxonomy" id="106649"/>
    <lineage>
        <taxon>Bacteria</taxon>
        <taxon>Pseudomonadati</taxon>
        <taxon>Pseudomonadota</taxon>
        <taxon>Gammaproteobacteria</taxon>
        <taxon>Moraxellales</taxon>
        <taxon>Moraxellaceae</taxon>
        <taxon>Acinetobacter</taxon>
    </lineage>
</organism>
<dbReference type="Proteomes" id="UP000887320">
    <property type="component" value="Unassembled WGS sequence"/>
</dbReference>
<evidence type="ECO:0000256" key="4">
    <source>
        <dbReference type="SAM" id="SignalP"/>
    </source>
</evidence>
<feature type="domain" description="Tyrosine specific protein phosphatases" evidence="6">
    <location>
        <begin position="109"/>
        <end position="163"/>
    </location>
</feature>
<dbReference type="GO" id="GO:0004721">
    <property type="term" value="F:phosphoprotein phosphatase activity"/>
    <property type="evidence" value="ECO:0007669"/>
    <property type="project" value="UniProtKB-KW"/>
</dbReference>
<sequence length="201" mass="23145">MLKSQLLRYTTIFALSVQLSACMTTAALPDHERPKQWGTIVAPQYNFYRISDTVFRSEQPSAELIPELKTNQIDVVINLRSRNKDKTVLSKQNFQLVHIPINTWAIDRHDLLNVMKTIQIAKAHNQKVLIHCYHGSDRTGASVAMYRIIFENWSVNDALNEMKHGGYGFHPIWGNIEKLFTPENIKWIREQLANPSLTTNT</sequence>
<dbReference type="RefSeq" id="WP_151957707.1">
    <property type="nucleotide sequence ID" value="NZ_BKVV01000075.1"/>
</dbReference>
<dbReference type="InterPro" id="IPR020422">
    <property type="entry name" value="TYR_PHOSPHATASE_DUAL_dom"/>
</dbReference>
<dbReference type="PROSITE" id="PS50056">
    <property type="entry name" value="TYR_PHOSPHATASE_2"/>
    <property type="match status" value="1"/>
</dbReference>
<dbReference type="InterPro" id="IPR029021">
    <property type="entry name" value="Prot-tyrosine_phosphatase-like"/>
</dbReference>
<feature type="signal peptide" evidence="4">
    <location>
        <begin position="1"/>
        <end position="26"/>
    </location>
</feature>
<dbReference type="AlphaFoldDB" id="A0A8X8GLR8"/>
<dbReference type="InterPro" id="IPR000387">
    <property type="entry name" value="Tyr_Pase_dom"/>
</dbReference>
<evidence type="ECO:0000313" key="8">
    <source>
        <dbReference type="Proteomes" id="UP000887320"/>
    </source>
</evidence>
<feature type="chain" id="PRO_5036482967" evidence="4">
    <location>
        <begin position="27"/>
        <end position="201"/>
    </location>
</feature>
<keyword evidence="3" id="KW-0904">Protein phosphatase</keyword>
<feature type="domain" description="Tyrosine-protein phosphatase" evidence="5">
    <location>
        <begin position="46"/>
        <end position="188"/>
    </location>
</feature>
<dbReference type="SMART" id="SM00195">
    <property type="entry name" value="DSPc"/>
    <property type="match status" value="1"/>
</dbReference>
<name>A0A8X8GLR8_ACIGI</name>
<dbReference type="SUPFAM" id="SSF52799">
    <property type="entry name" value="(Phosphotyrosine protein) phosphatases II"/>
    <property type="match status" value="1"/>
</dbReference>
<reference evidence="7" key="1">
    <citation type="submission" date="2021-07" db="EMBL/GenBank/DDBJ databases">
        <authorList>
            <person name="Fernandez M."/>
            <person name="Pereira P."/>
            <person name="Torres Tejerizo G.A."/>
            <person name="Gonzalez P."/>
            <person name="Agostini E."/>
        </authorList>
    </citation>
    <scope>NUCLEOTIDE SEQUENCE</scope>
    <source>
        <strain evidence="7">SFC 500-1A</strain>
    </source>
</reference>
<evidence type="ECO:0000256" key="1">
    <source>
        <dbReference type="ARBA" id="ARBA00009580"/>
    </source>
</evidence>
<dbReference type="Pfam" id="PF00782">
    <property type="entry name" value="DSPc"/>
    <property type="match status" value="1"/>
</dbReference>
<comment type="caution">
    <text evidence="7">The sequence shown here is derived from an EMBL/GenBank/DDBJ whole genome shotgun (WGS) entry which is preliminary data.</text>
</comment>
<gene>
    <name evidence="7" type="ORF">KW868_20560</name>
</gene>
<dbReference type="InterPro" id="IPR016130">
    <property type="entry name" value="Tyr_Pase_AS"/>
</dbReference>
<keyword evidence="4" id="KW-0732">Signal</keyword>
<evidence type="ECO:0000259" key="6">
    <source>
        <dbReference type="PROSITE" id="PS50056"/>
    </source>
</evidence>
<evidence type="ECO:0000256" key="2">
    <source>
        <dbReference type="ARBA" id="ARBA00022801"/>
    </source>
</evidence>
<dbReference type="EMBL" id="JAHWXT010000010">
    <property type="protein sequence ID" value="MCF0266850.1"/>
    <property type="molecule type" value="Genomic_DNA"/>
</dbReference>
<dbReference type="PANTHER" id="PTHR31126:SF72">
    <property type="entry name" value="DUAL SPECIFICITY PROTEIN PHOSPHATASE TPBA"/>
    <property type="match status" value="1"/>
</dbReference>
<evidence type="ECO:0000313" key="7">
    <source>
        <dbReference type="EMBL" id="MCF0266850.1"/>
    </source>
</evidence>
<dbReference type="Gene3D" id="3.90.190.10">
    <property type="entry name" value="Protein tyrosine phosphatase superfamily"/>
    <property type="match status" value="1"/>
</dbReference>
<evidence type="ECO:0000259" key="5">
    <source>
        <dbReference type="PROSITE" id="PS50054"/>
    </source>
</evidence>
<dbReference type="PROSITE" id="PS00383">
    <property type="entry name" value="TYR_PHOSPHATASE_1"/>
    <property type="match status" value="1"/>
</dbReference>
<proteinExistence type="inferred from homology"/>